<evidence type="ECO:0000313" key="1">
    <source>
        <dbReference type="EMBL" id="EEG31237.1"/>
    </source>
</evidence>
<name>C0EBG1_9FIRM</name>
<proteinExistence type="predicted"/>
<reference evidence="1 2" key="1">
    <citation type="submission" date="2009-01" db="EMBL/GenBank/DDBJ databases">
        <authorList>
            <person name="Fulton L."/>
            <person name="Clifton S."/>
            <person name="Fulton B."/>
            <person name="Xu J."/>
            <person name="Minx P."/>
            <person name="Pepin K.H."/>
            <person name="Johnson M."/>
            <person name="Bhonagiri V."/>
            <person name="Nash W.E."/>
            <person name="Mardis E.R."/>
            <person name="Wilson R.K."/>
        </authorList>
    </citation>
    <scope>NUCLEOTIDE SEQUENCE [LARGE SCALE GENOMIC DNA]</scope>
    <source>
        <strain evidence="1 2">DSM 5476</strain>
    </source>
</reference>
<organism evidence="1 2">
    <name type="scientific">[Clostridium] methylpentosum DSM 5476</name>
    <dbReference type="NCBI Taxonomy" id="537013"/>
    <lineage>
        <taxon>Bacteria</taxon>
        <taxon>Bacillati</taxon>
        <taxon>Bacillota</taxon>
        <taxon>Clostridia</taxon>
        <taxon>Eubacteriales</taxon>
        <taxon>Oscillospiraceae</taxon>
        <taxon>Oscillospiraceae incertae sedis</taxon>
    </lineage>
</organism>
<dbReference type="HOGENOM" id="CLU_2492365_0_0_9"/>
<dbReference type="EMBL" id="ACEC01000041">
    <property type="protein sequence ID" value="EEG31237.1"/>
    <property type="molecule type" value="Genomic_DNA"/>
</dbReference>
<gene>
    <name evidence="1" type="ORF">CLOSTMETH_01179</name>
</gene>
<dbReference type="STRING" id="537013.CLOSTMETH_01179"/>
<sequence length="86" mass="9916">MTALCRTADQMNFQAVRSQNRQETYGKTLTGHSFCRLPLRHSKVLRSSWIPAVFGERQRVFPLCLRRQLVQSVQIQHGSRGSLIKC</sequence>
<comment type="caution">
    <text evidence="1">The sequence shown here is derived from an EMBL/GenBank/DDBJ whole genome shotgun (WGS) entry which is preliminary data.</text>
</comment>
<dbReference type="Proteomes" id="UP000003340">
    <property type="component" value="Unassembled WGS sequence"/>
</dbReference>
<accession>C0EBG1</accession>
<keyword evidence="2" id="KW-1185">Reference proteome</keyword>
<evidence type="ECO:0000313" key="2">
    <source>
        <dbReference type="Proteomes" id="UP000003340"/>
    </source>
</evidence>
<reference evidence="1 2" key="2">
    <citation type="submission" date="2009-02" db="EMBL/GenBank/DDBJ databases">
        <title>Draft genome sequence of Clostridium methylpentosum (DSM 5476).</title>
        <authorList>
            <person name="Sudarsanam P."/>
            <person name="Ley R."/>
            <person name="Guruge J."/>
            <person name="Turnbaugh P.J."/>
            <person name="Mahowald M."/>
            <person name="Liep D."/>
            <person name="Gordon J."/>
        </authorList>
    </citation>
    <scope>NUCLEOTIDE SEQUENCE [LARGE SCALE GENOMIC DNA]</scope>
    <source>
        <strain evidence="1 2">DSM 5476</strain>
    </source>
</reference>
<dbReference type="AlphaFoldDB" id="C0EBG1"/>
<protein>
    <submittedName>
        <fullName evidence="1">Uncharacterized protein</fullName>
    </submittedName>
</protein>